<dbReference type="EMBL" id="AP008230">
    <property type="protein sequence ID" value="BAE86557.1"/>
    <property type="molecule type" value="Genomic_DNA"/>
</dbReference>
<feature type="transmembrane region" description="Helical" evidence="6">
    <location>
        <begin position="145"/>
        <end position="168"/>
    </location>
</feature>
<feature type="transmembrane region" description="Helical" evidence="6">
    <location>
        <begin position="340"/>
        <end position="360"/>
    </location>
</feature>
<dbReference type="RefSeq" id="WP_011462109.1">
    <property type="nucleotide sequence ID" value="NC_007907.1"/>
</dbReference>
<evidence type="ECO:0000259" key="7">
    <source>
        <dbReference type="PROSITE" id="PS50850"/>
    </source>
</evidence>
<keyword evidence="5 6" id="KW-0472">Membrane</keyword>
<feature type="transmembrane region" description="Helical" evidence="6">
    <location>
        <begin position="406"/>
        <end position="426"/>
    </location>
</feature>
<feature type="transmembrane region" description="Helical" evidence="6">
    <location>
        <begin position="316"/>
        <end position="334"/>
    </location>
</feature>
<feature type="domain" description="Major facilitator superfamily (MFS) profile" evidence="7">
    <location>
        <begin position="21"/>
        <end position="430"/>
    </location>
</feature>
<feature type="transmembrane region" description="Helical" evidence="6">
    <location>
        <begin position="50"/>
        <end position="71"/>
    </location>
</feature>
<evidence type="ECO:0000256" key="2">
    <source>
        <dbReference type="ARBA" id="ARBA00022448"/>
    </source>
</evidence>
<dbReference type="FunFam" id="1.20.1250.20:FF:000018">
    <property type="entry name" value="MFS transporter permease"/>
    <property type="match status" value="1"/>
</dbReference>
<feature type="transmembrane region" description="Helical" evidence="6">
    <location>
        <begin position="249"/>
        <end position="269"/>
    </location>
</feature>
<dbReference type="PANTHER" id="PTHR43791">
    <property type="entry name" value="PERMEASE-RELATED"/>
    <property type="match status" value="1"/>
</dbReference>
<dbReference type="Gene3D" id="1.20.1250.20">
    <property type="entry name" value="MFS general substrate transporter like domains"/>
    <property type="match status" value="2"/>
</dbReference>
<evidence type="ECO:0000256" key="3">
    <source>
        <dbReference type="ARBA" id="ARBA00022692"/>
    </source>
</evidence>
<accession>Q24N35</accession>
<feature type="transmembrane region" description="Helical" evidence="6">
    <location>
        <begin position="180"/>
        <end position="202"/>
    </location>
</feature>
<dbReference type="CDD" id="cd17319">
    <property type="entry name" value="MFS_ExuT_GudP_like"/>
    <property type="match status" value="1"/>
</dbReference>
<keyword evidence="9" id="KW-1185">Reference proteome</keyword>
<sequence length="438" mass="48105">MDKTYTSEFEKQTVSKVSRRLLPLLVACMFIAFLDRINIGFASLQMNSALGLSSAAYGFGAGLFFIGYFFFEVPSNMILEKIGARIWITRIMITWGFIAIGFAFVQGEKSFYIMRFLLGAAEAGFFPGVIFYLTKWFRAKERAAATAIFISGSYVAGIIGAPLSGGIMTYMNGLQGLDGWQWLFIVEGIPAVILAFIIWFYLPEKPQNAKWLEPEEREWVVDVISKEEAALTEKEHKSLLSALASPRTLMLSLVYVCYVGGNIGLQLWMPQIIQKVAGAATSTMNITLLTTLPYIAIIIAMIFWARHSDKTRERRWHVSVASLVAAVGLVISASASSLTISMLGLIITGLGMGGAQPTFWASVTQILDPKEAAVAIAVVNSVGNLGGFFGPNLMGVASTITGQYNAGIYIFASCFVLLLIFMQVLYKTNQKRFIDTMS</sequence>
<dbReference type="KEGG" id="dsy:DSY4768"/>
<dbReference type="InterPro" id="IPR036259">
    <property type="entry name" value="MFS_trans_sf"/>
</dbReference>
<feature type="transmembrane region" description="Helical" evidence="6">
    <location>
        <begin position="372"/>
        <end position="394"/>
    </location>
</feature>
<reference evidence="8 9" key="1">
    <citation type="journal article" date="2006" name="J. Bacteriol.">
        <title>Complete genome sequence of the dehalorespiring bacterium Desulfitobacterium hafniense Y51 and comparison with Dehalococcoides ethenogenes 195.</title>
        <authorList>
            <person name="Nonaka H."/>
            <person name="Keresztes G."/>
            <person name="Shinoda Y."/>
            <person name="Ikenaga Y."/>
            <person name="Abe M."/>
            <person name="Naito K."/>
            <person name="Inatomi K."/>
            <person name="Furukawa K."/>
            <person name="Inui M."/>
            <person name="Yukawa H."/>
        </authorList>
    </citation>
    <scope>NUCLEOTIDE SEQUENCE [LARGE SCALE GENOMIC DNA]</scope>
    <source>
        <strain evidence="8 9">Y51</strain>
    </source>
</reference>
<keyword evidence="2" id="KW-0813">Transport</keyword>
<dbReference type="eggNOG" id="COG2271">
    <property type="taxonomic scope" value="Bacteria"/>
</dbReference>
<protein>
    <recommendedName>
        <fullName evidence="7">Major facilitator superfamily (MFS) profile domain-containing protein</fullName>
    </recommendedName>
</protein>
<name>Q24N35_DESHY</name>
<dbReference type="InterPro" id="IPR020846">
    <property type="entry name" value="MFS_dom"/>
</dbReference>
<dbReference type="SUPFAM" id="SSF103473">
    <property type="entry name" value="MFS general substrate transporter"/>
    <property type="match status" value="1"/>
</dbReference>
<dbReference type="Pfam" id="PF07690">
    <property type="entry name" value="MFS_1"/>
    <property type="match status" value="1"/>
</dbReference>
<evidence type="ECO:0000313" key="8">
    <source>
        <dbReference type="EMBL" id="BAE86557.1"/>
    </source>
</evidence>
<dbReference type="InterPro" id="IPR011701">
    <property type="entry name" value="MFS"/>
</dbReference>
<feature type="transmembrane region" description="Helical" evidence="6">
    <location>
        <begin position="111"/>
        <end position="133"/>
    </location>
</feature>
<evidence type="ECO:0000256" key="6">
    <source>
        <dbReference type="SAM" id="Phobius"/>
    </source>
</evidence>
<feature type="transmembrane region" description="Helical" evidence="6">
    <location>
        <begin position="284"/>
        <end position="304"/>
    </location>
</feature>
<organism evidence="8 9">
    <name type="scientific">Desulfitobacterium hafniense (strain Y51)</name>
    <dbReference type="NCBI Taxonomy" id="138119"/>
    <lineage>
        <taxon>Bacteria</taxon>
        <taxon>Bacillati</taxon>
        <taxon>Bacillota</taxon>
        <taxon>Clostridia</taxon>
        <taxon>Eubacteriales</taxon>
        <taxon>Desulfitobacteriaceae</taxon>
        <taxon>Desulfitobacterium</taxon>
    </lineage>
</organism>
<evidence type="ECO:0000256" key="5">
    <source>
        <dbReference type="ARBA" id="ARBA00023136"/>
    </source>
</evidence>
<feature type="transmembrane region" description="Helical" evidence="6">
    <location>
        <begin position="83"/>
        <end position="105"/>
    </location>
</feature>
<dbReference type="PROSITE" id="PS50850">
    <property type="entry name" value="MFS"/>
    <property type="match status" value="1"/>
</dbReference>
<dbReference type="Proteomes" id="UP000001946">
    <property type="component" value="Chromosome"/>
</dbReference>
<evidence type="ECO:0000313" key="9">
    <source>
        <dbReference type="Proteomes" id="UP000001946"/>
    </source>
</evidence>
<dbReference type="STRING" id="138119.DSY4768"/>
<dbReference type="AlphaFoldDB" id="Q24N35"/>
<dbReference type="GO" id="GO:0005886">
    <property type="term" value="C:plasma membrane"/>
    <property type="evidence" value="ECO:0007669"/>
    <property type="project" value="UniProtKB-SubCell"/>
</dbReference>
<keyword evidence="4 6" id="KW-1133">Transmembrane helix</keyword>
<dbReference type="PANTHER" id="PTHR43791:SF36">
    <property type="entry name" value="TRANSPORTER, PUTATIVE (AFU_ORTHOLOGUE AFUA_6G08340)-RELATED"/>
    <property type="match status" value="1"/>
</dbReference>
<gene>
    <name evidence="8" type="ordered locus">DSY4768</name>
</gene>
<comment type="subcellular location">
    <subcellularLocation>
        <location evidence="1">Cell membrane</location>
        <topology evidence="1">Multi-pass membrane protein</topology>
    </subcellularLocation>
</comment>
<proteinExistence type="predicted"/>
<evidence type="ECO:0000256" key="4">
    <source>
        <dbReference type="ARBA" id="ARBA00022989"/>
    </source>
</evidence>
<feature type="transmembrane region" description="Helical" evidence="6">
    <location>
        <begin position="21"/>
        <end position="44"/>
    </location>
</feature>
<dbReference type="HOGENOM" id="CLU_001265_0_0_9"/>
<keyword evidence="3 6" id="KW-0812">Transmembrane</keyword>
<evidence type="ECO:0000256" key="1">
    <source>
        <dbReference type="ARBA" id="ARBA00004651"/>
    </source>
</evidence>
<dbReference type="GO" id="GO:0022857">
    <property type="term" value="F:transmembrane transporter activity"/>
    <property type="evidence" value="ECO:0007669"/>
    <property type="project" value="InterPro"/>
</dbReference>